<evidence type="ECO:0000313" key="3">
    <source>
        <dbReference type="Proteomes" id="UP001164929"/>
    </source>
</evidence>
<gene>
    <name evidence="2" type="ORF">NC653_038759</name>
</gene>
<evidence type="ECO:0000313" key="2">
    <source>
        <dbReference type="EMBL" id="KAJ6960848.1"/>
    </source>
</evidence>
<keyword evidence="1" id="KW-1133">Transmembrane helix</keyword>
<proteinExistence type="predicted"/>
<evidence type="ECO:0000256" key="1">
    <source>
        <dbReference type="SAM" id="Phobius"/>
    </source>
</evidence>
<dbReference type="Proteomes" id="UP001164929">
    <property type="component" value="Chromosome 17"/>
</dbReference>
<keyword evidence="1" id="KW-0472">Membrane</keyword>
<protein>
    <submittedName>
        <fullName evidence="2">Uncharacterized protein</fullName>
    </submittedName>
</protein>
<keyword evidence="1" id="KW-0812">Transmembrane</keyword>
<comment type="caution">
    <text evidence="2">The sequence shown here is derived from an EMBL/GenBank/DDBJ whole genome shotgun (WGS) entry which is preliminary data.</text>
</comment>
<sequence>MTPKMASANTVNQLQLQSRHIYFNAWLVINIVIHTYIRN</sequence>
<accession>A0AAD6LHQ0</accession>
<dbReference type="AlphaFoldDB" id="A0AAD6LHQ0"/>
<reference evidence="2" key="1">
    <citation type="journal article" date="2023" name="Mol. Ecol. Resour.">
        <title>Chromosome-level genome assembly of a triploid poplar Populus alba 'Berolinensis'.</title>
        <authorList>
            <person name="Chen S."/>
            <person name="Yu Y."/>
            <person name="Wang X."/>
            <person name="Wang S."/>
            <person name="Zhang T."/>
            <person name="Zhou Y."/>
            <person name="He R."/>
            <person name="Meng N."/>
            <person name="Wang Y."/>
            <person name="Liu W."/>
            <person name="Liu Z."/>
            <person name="Liu J."/>
            <person name="Guo Q."/>
            <person name="Huang H."/>
            <person name="Sederoff R.R."/>
            <person name="Wang G."/>
            <person name="Qu G."/>
            <person name="Chen S."/>
        </authorList>
    </citation>
    <scope>NUCLEOTIDE SEQUENCE</scope>
    <source>
        <tissue evidence="2">Leaves</tissue>
    </source>
</reference>
<organism evidence="2 3">
    <name type="scientific">Populus alba x Populus x berolinensis</name>
    <dbReference type="NCBI Taxonomy" id="444605"/>
    <lineage>
        <taxon>Eukaryota</taxon>
        <taxon>Viridiplantae</taxon>
        <taxon>Streptophyta</taxon>
        <taxon>Embryophyta</taxon>
        <taxon>Tracheophyta</taxon>
        <taxon>Spermatophyta</taxon>
        <taxon>Magnoliopsida</taxon>
        <taxon>eudicotyledons</taxon>
        <taxon>Gunneridae</taxon>
        <taxon>Pentapetalae</taxon>
        <taxon>rosids</taxon>
        <taxon>fabids</taxon>
        <taxon>Malpighiales</taxon>
        <taxon>Salicaceae</taxon>
        <taxon>Saliceae</taxon>
        <taxon>Populus</taxon>
    </lineage>
</organism>
<feature type="transmembrane region" description="Helical" evidence="1">
    <location>
        <begin position="21"/>
        <end position="37"/>
    </location>
</feature>
<name>A0AAD6LHQ0_9ROSI</name>
<keyword evidence="3" id="KW-1185">Reference proteome</keyword>
<dbReference type="EMBL" id="JAQIZT010000017">
    <property type="protein sequence ID" value="KAJ6960848.1"/>
    <property type="molecule type" value="Genomic_DNA"/>
</dbReference>